<evidence type="ECO:0000256" key="1">
    <source>
        <dbReference type="SAM" id="MobiDB-lite"/>
    </source>
</evidence>
<dbReference type="Proteomes" id="UP001177670">
    <property type="component" value="Unassembled WGS sequence"/>
</dbReference>
<protein>
    <submittedName>
        <fullName evidence="2">Uncharacterized protein</fullName>
    </submittedName>
</protein>
<evidence type="ECO:0000313" key="2">
    <source>
        <dbReference type="EMBL" id="KAK1134346.1"/>
    </source>
</evidence>
<feature type="compositionally biased region" description="Basic residues" evidence="1">
    <location>
        <begin position="1"/>
        <end position="13"/>
    </location>
</feature>
<dbReference type="EMBL" id="JAHYIQ010000003">
    <property type="protein sequence ID" value="KAK1134346.1"/>
    <property type="molecule type" value="Genomic_DNA"/>
</dbReference>
<keyword evidence="3" id="KW-1185">Reference proteome</keyword>
<comment type="caution">
    <text evidence="2">The sequence shown here is derived from an EMBL/GenBank/DDBJ whole genome shotgun (WGS) entry which is preliminary data.</text>
</comment>
<sequence>MVGGEKKRRKWGKKEREQKKMNRKNGKGDAKEIKRRRKKPPPAEHEASAAGLVPRNITVCSIQVQLPLLPRIYSLPIEEILRLGKSDGATPLTVDRRSALVIVPKDGNASPFLADLIGTTMLVSAHSLIAASHR</sequence>
<feature type="compositionally biased region" description="Basic and acidic residues" evidence="1">
    <location>
        <begin position="14"/>
        <end position="32"/>
    </location>
</feature>
<name>A0AA40KVE8_9HYME</name>
<evidence type="ECO:0000313" key="3">
    <source>
        <dbReference type="Proteomes" id="UP001177670"/>
    </source>
</evidence>
<proteinExistence type="predicted"/>
<reference evidence="2" key="1">
    <citation type="submission" date="2021-10" db="EMBL/GenBank/DDBJ databases">
        <title>Melipona bicolor Genome sequencing and assembly.</title>
        <authorList>
            <person name="Araujo N.S."/>
            <person name="Arias M.C."/>
        </authorList>
    </citation>
    <scope>NUCLEOTIDE SEQUENCE</scope>
    <source>
        <strain evidence="2">USP_2M_L1-L4_2017</strain>
        <tissue evidence="2">Whole body</tissue>
    </source>
</reference>
<accession>A0AA40KVE8</accession>
<feature type="region of interest" description="Disordered" evidence="1">
    <location>
        <begin position="1"/>
        <end position="50"/>
    </location>
</feature>
<dbReference type="AlphaFoldDB" id="A0AA40KVE8"/>
<gene>
    <name evidence="2" type="ORF">K0M31_012116</name>
</gene>
<organism evidence="2 3">
    <name type="scientific">Melipona bicolor</name>
    <dbReference type="NCBI Taxonomy" id="60889"/>
    <lineage>
        <taxon>Eukaryota</taxon>
        <taxon>Metazoa</taxon>
        <taxon>Ecdysozoa</taxon>
        <taxon>Arthropoda</taxon>
        <taxon>Hexapoda</taxon>
        <taxon>Insecta</taxon>
        <taxon>Pterygota</taxon>
        <taxon>Neoptera</taxon>
        <taxon>Endopterygota</taxon>
        <taxon>Hymenoptera</taxon>
        <taxon>Apocrita</taxon>
        <taxon>Aculeata</taxon>
        <taxon>Apoidea</taxon>
        <taxon>Anthophila</taxon>
        <taxon>Apidae</taxon>
        <taxon>Melipona</taxon>
    </lineage>
</organism>